<evidence type="ECO:0000256" key="1">
    <source>
        <dbReference type="ARBA" id="ARBA00023015"/>
    </source>
</evidence>
<keyword evidence="1" id="KW-0805">Transcription regulation</keyword>
<dbReference type="EMBL" id="JBBEUB010000014">
    <property type="protein sequence ID" value="MEJ2905613.1"/>
    <property type="molecule type" value="Genomic_DNA"/>
</dbReference>
<evidence type="ECO:0000313" key="5">
    <source>
        <dbReference type="EMBL" id="MEJ2905613.1"/>
    </source>
</evidence>
<dbReference type="CDD" id="cd07377">
    <property type="entry name" value="WHTH_GntR"/>
    <property type="match status" value="1"/>
</dbReference>
<gene>
    <name evidence="5" type="ORF">WAE58_24430</name>
</gene>
<evidence type="ECO:0000256" key="2">
    <source>
        <dbReference type="ARBA" id="ARBA00023125"/>
    </source>
</evidence>
<dbReference type="InterPro" id="IPR036390">
    <property type="entry name" value="WH_DNA-bd_sf"/>
</dbReference>
<proteinExistence type="predicted"/>
<organism evidence="5 6">
    <name type="scientific">Pedobacter panaciterrae</name>
    <dbReference type="NCBI Taxonomy" id="363849"/>
    <lineage>
        <taxon>Bacteria</taxon>
        <taxon>Pseudomonadati</taxon>
        <taxon>Bacteroidota</taxon>
        <taxon>Sphingobacteriia</taxon>
        <taxon>Sphingobacteriales</taxon>
        <taxon>Sphingobacteriaceae</taxon>
        <taxon>Pedobacter</taxon>
    </lineage>
</organism>
<sequence length="125" mass="14817">MEFRENKAIYLQIGDYVCEHILLGKWKSEDKVPSVRELAVSLEVNPNTVMRTYELLQNKNILSNKRGIGFFIAEDAIKQIKIYSKIQFMDEELPVFFRNLYLLDIGFDELEVRYQKFVKETFTNP</sequence>
<keyword evidence="3" id="KW-0804">Transcription</keyword>
<dbReference type="RefSeq" id="WP_288883114.1">
    <property type="nucleotide sequence ID" value="NZ_CBFGNQ010000012.1"/>
</dbReference>
<dbReference type="PANTHER" id="PTHR38445:SF10">
    <property type="entry name" value="GNTR-FAMILY TRANSCRIPTIONAL REGULATOR"/>
    <property type="match status" value="1"/>
</dbReference>
<dbReference type="Proteomes" id="UP001378956">
    <property type="component" value="Unassembled WGS sequence"/>
</dbReference>
<dbReference type="Gene3D" id="1.10.287.100">
    <property type="match status" value="1"/>
</dbReference>
<protein>
    <submittedName>
        <fullName evidence="5">GntR family transcriptional regulator</fullName>
    </submittedName>
</protein>
<dbReference type="PANTHER" id="PTHR38445">
    <property type="entry name" value="HTH-TYPE TRANSCRIPTIONAL REPRESSOR YTRA"/>
    <property type="match status" value="1"/>
</dbReference>
<evidence type="ECO:0000259" key="4">
    <source>
        <dbReference type="PROSITE" id="PS50949"/>
    </source>
</evidence>
<dbReference type="SUPFAM" id="SSF46785">
    <property type="entry name" value="Winged helix' DNA-binding domain"/>
    <property type="match status" value="1"/>
</dbReference>
<dbReference type="SMART" id="SM00345">
    <property type="entry name" value="HTH_GNTR"/>
    <property type="match status" value="1"/>
</dbReference>
<dbReference type="InterPro" id="IPR000524">
    <property type="entry name" value="Tscrpt_reg_HTH_GntR"/>
</dbReference>
<dbReference type="Pfam" id="PF00392">
    <property type="entry name" value="GntR"/>
    <property type="match status" value="1"/>
</dbReference>
<comment type="caution">
    <text evidence="5">The sequence shown here is derived from an EMBL/GenBank/DDBJ whole genome shotgun (WGS) entry which is preliminary data.</text>
</comment>
<dbReference type="Gene3D" id="1.10.10.10">
    <property type="entry name" value="Winged helix-like DNA-binding domain superfamily/Winged helix DNA-binding domain"/>
    <property type="match status" value="1"/>
</dbReference>
<feature type="domain" description="HTH gntR-type" evidence="4">
    <location>
        <begin position="7"/>
        <end position="75"/>
    </location>
</feature>
<accession>A0ABU8NWI7</accession>
<evidence type="ECO:0000256" key="3">
    <source>
        <dbReference type="ARBA" id="ARBA00023163"/>
    </source>
</evidence>
<evidence type="ECO:0000313" key="6">
    <source>
        <dbReference type="Proteomes" id="UP001378956"/>
    </source>
</evidence>
<reference evidence="5 6" key="1">
    <citation type="submission" date="2024-03" db="EMBL/GenBank/DDBJ databases">
        <title>Sequence of Lycoming College Course Isolates.</title>
        <authorList>
            <person name="Plotts O."/>
            <person name="Newman J."/>
        </authorList>
    </citation>
    <scope>NUCLEOTIDE SEQUENCE [LARGE SCALE GENOMIC DNA]</scope>
    <source>
        <strain evidence="5 6">CJB-3</strain>
    </source>
</reference>
<keyword evidence="6" id="KW-1185">Reference proteome</keyword>
<keyword evidence="2" id="KW-0238">DNA-binding</keyword>
<dbReference type="InterPro" id="IPR036388">
    <property type="entry name" value="WH-like_DNA-bd_sf"/>
</dbReference>
<dbReference type="PROSITE" id="PS50949">
    <property type="entry name" value="HTH_GNTR"/>
    <property type="match status" value="1"/>
</dbReference>
<name>A0ABU8NWI7_9SPHI</name>